<proteinExistence type="predicted"/>
<protein>
    <submittedName>
        <fullName evidence="1">Os10g0109066 protein</fullName>
    </submittedName>
</protein>
<name>A0A0P0XQU7_ORYSJ</name>
<dbReference type="InParanoid" id="A0A0P0XQU7"/>
<reference evidence="2" key="1">
    <citation type="journal article" date="2005" name="Nature">
        <title>The map-based sequence of the rice genome.</title>
        <authorList>
            <consortium name="International rice genome sequencing project (IRGSP)"/>
            <person name="Matsumoto T."/>
            <person name="Wu J."/>
            <person name="Kanamori H."/>
            <person name="Katayose Y."/>
            <person name="Fujisawa M."/>
            <person name="Namiki N."/>
            <person name="Mizuno H."/>
            <person name="Yamamoto K."/>
            <person name="Antonio B.A."/>
            <person name="Baba T."/>
            <person name="Sakata K."/>
            <person name="Nagamura Y."/>
            <person name="Aoki H."/>
            <person name="Arikawa K."/>
            <person name="Arita K."/>
            <person name="Bito T."/>
            <person name="Chiden Y."/>
            <person name="Fujitsuka N."/>
            <person name="Fukunaka R."/>
            <person name="Hamada M."/>
            <person name="Harada C."/>
            <person name="Hayashi A."/>
            <person name="Hijishita S."/>
            <person name="Honda M."/>
            <person name="Hosokawa S."/>
            <person name="Ichikawa Y."/>
            <person name="Idonuma A."/>
            <person name="Iijima M."/>
            <person name="Ikeda M."/>
            <person name="Ikeno M."/>
            <person name="Ito K."/>
            <person name="Ito S."/>
            <person name="Ito T."/>
            <person name="Ito Y."/>
            <person name="Ito Y."/>
            <person name="Iwabuchi A."/>
            <person name="Kamiya K."/>
            <person name="Karasawa W."/>
            <person name="Kurita K."/>
            <person name="Katagiri S."/>
            <person name="Kikuta A."/>
            <person name="Kobayashi H."/>
            <person name="Kobayashi N."/>
            <person name="Machita K."/>
            <person name="Maehara T."/>
            <person name="Masukawa M."/>
            <person name="Mizubayashi T."/>
            <person name="Mukai Y."/>
            <person name="Nagasaki H."/>
            <person name="Nagata Y."/>
            <person name="Naito S."/>
            <person name="Nakashima M."/>
            <person name="Nakama Y."/>
            <person name="Nakamichi Y."/>
            <person name="Nakamura M."/>
            <person name="Meguro A."/>
            <person name="Negishi M."/>
            <person name="Ohta I."/>
            <person name="Ohta T."/>
            <person name="Okamoto M."/>
            <person name="Ono N."/>
            <person name="Saji S."/>
            <person name="Sakaguchi M."/>
            <person name="Sakai K."/>
            <person name="Shibata M."/>
            <person name="Shimokawa T."/>
            <person name="Song J."/>
            <person name="Takazaki Y."/>
            <person name="Terasawa K."/>
            <person name="Tsugane M."/>
            <person name="Tsuji K."/>
            <person name="Ueda S."/>
            <person name="Waki K."/>
            <person name="Yamagata H."/>
            <person name="Yamamoto M."/>
            <person name="Yamamoto S."/>
            <person name="Yamane H."/>
            <person name="Yoshiki S."/>
            <person name="Yoshihara R."/>
            <person name="Yukawa K."/>
            <person name="Zhong H."/>
            <person name="Yano M."/>
            <person name="Yuan Q."/>
            <person name="Ouyang S."/>
            <person name="Liu J."/>
            <person name="Jones K.M."/>
            <person name="Gansberger K."/>
            <person name="Moffat K."/>
            <person name="Hill J."/>
            <person name="Bera J."/>
            <person name="Fadrosh D."/>
            <person name="Jin S."/>
            <person name="Johri S."/>
            <person name="Kim M."/>
            <person name="Overton L."/>
            <person name="Reardon M."/>
            <person name="Tsitrin T."/>
            <person name="Vuong H."/>
            <person name="Weaver B."/>
            <person name="Ciecko A."/>
            <person name="Tallon L."/>
            <person name="Jackson J."/>
            <person name="Pai G."/>
            <person name="Aken S.V."/>
            <person name="Utterback T."/>
            <person name="Reidmuller S."/>
            <person name="Feldblyum T."/>
            <person name="Hsiao J."/>
            <person name="Zismann V."/>
            <person name="Iobst S."/>
            <person name="de Vazeille A.R."/>
            <person name="Buell C.R."/>
            <person name="Ying K."/>
            <person name="Li Y."/>
            <person name="Lu T."/>
            <person name="Huang Y."/>
            <person name="Zhao Q."/>
            <person name="Feng Q."/>
            <person name="Zhang L."/>
            <person name="Zhu J."/>
            <person name="Weng Q."/>
            <person name="Mu J."/>
            <person name="Lu Y."/>
            <person name="Fan D."/>
            <person name="Liu Y."/>
            <person name="Guan J."/>
            <person name="Zhang Y."/>
            <person name="Yu S."/>
            <person name="Liu X."/>
            <person name="Zhang Y."/>
            <person name="Hong G."/>
            <person name="Han B."/>
            <person name="Choisne N."/>
            <person name="Demange N."/>
            <person name="Orjeda G."/>
            <person name="Samain S."/>
            <person name="Cattolico L."/>
            <person name="Pelletier E."/>
            <person name="Couloux A."/>
            <person name="Segurens B."/>
            <person name="Wincker P."/>
            <person name="D'Hont A."/>
            <person name="Scarpelli C."/>
            <person name="Weissenbach J."/>
            <person name="Salanoubat M."/>
            <person name="Quetier F."/>
            <person name="Yu Y."/>
            <person name="Kim H.R."/>
            <person name="Rambo T."/>
            <person name="Currie J."/>
            <person name="Collura K."/>
            <person name="Luo M."/>
            <person name="Yang T."/>
            <person name="Ammiraju J.S.S."/>
            <person name="Engler F."/>
            <person name="Soderlund C."/>
            <person name="Wing R.A."/>
            <person name="Palmer L.E."/>
            <person name="de la Bastide M."/>
            <person name="Spiegel L."/>
            <person name="Nascimento L."/>
            <person name="Zutavern T."/>
            <person name="O'Shaughnessy A."/>
            <person name="Dike S."/>
            <person name="Dedhia N."/>
            <person name="Preston R."/>
            <person name="Balija V."/>
            <person name="McCombie W.R."/>
            <person name="Chow T."/>
            <person name="Chen H."/>
            <person name="Chung M."/>
            <person name="Chen C."/>
            <person name="Shaw J."/>
            <person name="Wu H."/>
            <person name="Hsiao K."/>
            <person name="Chao Y."/>
            <person name="Chu M."/>
            <person name="Cheng C."/>
            <person name="Hour A."/>
            <person name="Lee P."/>
            <person name="Lin S."/>
            <person name="Lin Y."/>
            <person name="Liou J."/>
            <person name="Liu S."/>
            <person name="Hsing Y."/>
            <person name="Raghuvanshi S."/>
            <person name="Mohanty A."/>
            <person name="Bharti A.K."/>
            <person name="Gaur A."/>
            <person name="Gupta V."/>
            <person name="Kumar D."/>
            <person name="Ravi V."/>
            <person name="Vij S."/>
            <person name="Kapur A."/>
            <person name="Khurana P."/>
            <person name="Khurana P."/>
            <person name="Khurana J.P."/>
            <person name="Tyagi A.K."/>
            <person name="Gaikwad K."/>
            <person name="Singh A."/>
            <person name="Dalal V."/>
            <person name="Srivastava S."/>
            <person name="Dixit A."/>
            <person name="Pal A.K."/>
            <person name="Ghazi I.A."/>
            <person name="Yadav M."/>
            <person name="Pandit A."/>
            <person name="Bhargava A."/>
            <person name="Sureshbabu K."/>
            <person name="Batra K."/>
            <person name="Sharma T.R."/>
            <person name="Mohapatra T."/>
            <person name="Singh N.K."/>
            <person name="Messing J."/>
            <person name="Nelson A.B."/>
            <person name="Fuks G."/>
            <person name="Kavchok S."/>
            <person name="Keizer G."/>
            <person name="Linton E."/>
            <person name="Llaca V."/>
            <person name="Song R."/>
            <person name="Tanyolac B."/>
            <person name="Young S."/>
            <person name="Ho-Il K."/>
            <person name="Hahn J.H."/>
            <person name="Sangsakoo G."/>
            <person name="Vanavichit A."/>
            <person name="de Mattos Luiz.A.T."/>
            <person name="Zimmer P.D."/>
            <person name="Malone G."/>
            <person name="Dellagostin O."/>
            <person name="de Oliveira A.C."/>
            <person name="Bevan M."/>
            <person name="Bancroft I."/>
            <person name="Minx P."/>
            <person name="Cordum H."/>
            <person name="Wilson R."/>
            <person name="Cheng Z."/>
            <person name="Jin W."/>
            <person name="Jiang J."/>
            <person name="Leong S.A."/>
            <person name="Iwama H."/>
            <person name="Gojobori T."/>
            <person name="Itoh T."/>
            <person name="Niimura Y."/>
            <person name="Fujii Y."/>
            <person name="Habara T."/>
            <person name="Sakai H."/>
            <person name="Sato Y."/>
            <person name="Wilson G."/>
            <person name="Kumar K."/>
            <person name="McCouch S."/>
            <person name="Juretic N."/>
            <person name="Hoen D."/>
            <person name="Wright S."/>
            <person name="Bruskiewich R."/>
            <person name="Bureau T."/>
            <person name="Miyao A."/>
            <person name="Hirochika H."/>
            <person name="Nishikawa T."/>
            <person name="Kadowaki K."/>
            <person name="Sugiura M."/>
            <person name="Burr B."/>
            <person name="Sasaki T."/>
        </authorList>
    </citation>
    <scope>NUCLEOTIDE SEQUENCE [LARGE SCALE GENOMIC DNA]</scope>
    <source>
        <strain evidence="2">cv. Nipponbare</strain>
    </source>
</reference>
<accession>A0A0P0XQU7</accession>
<evidence type="ECO:0000313" key="1">
    <source>
        <dbReference type="EMBL" id="BAT09617.1"/>
    </source>
</evidence>
<sequence>MMWSINLDGTVTLLKVRSGTLCLSANCMKAMVKGETALFWSSNLTGVTDGADGRPRASSPTACMNCAMPKPSATAWFHVTPTTKPPQDSVVTCTHSRQ</sequence>
<evidence type="ECO:0000313" key="2">
    <source>
        <dbReference type="Proteomes" id="UP000059680"/>
    </source>
</evidence>
<dbReference type="EMBL" id="AP014966">
    <property type="protein sequence ID" value="BAT09617.1"/>
    <property type="molecule type" value="Genomic_DNA"/>
</dbReference>
<dbReference type="AlphaFoldDB" id="A0A0P0XQU7"/>
<dbReference type="PaxDb" id="39947-A0A0P0XQU7"/>
<dbReference type="Proteomes" id="UP000059680">
    <property type="component" value="Chromosome 10"/>
</dbReference>
<keyword evidence="2" id="KW-1185">Reference proteome</keyword>
<reference evidence="1 2" key="3">
    <citation type="journal article" date="2013" name="Rice">
        <title>Improvement of the Oryza sativa Nipponbare reference genome using next generation sequence and optical map data.</title>
        <authorList>
            <person name="Kawahara Y."/>
            <person name="de la Bastide M."/>
            <person name="Hamilton J.P."/>
            <person name="Kanamori H."/>
            <person name="McCombie W.R."/>
            <person name="Ouyang S."/>
            <person name="Schwartz D.C."/>
            <person name="Tanaka T."/>
            <person name="Wu J."/>
            <person name="Zhou S."/>
            <person name="Childs K.L."/>
            <person name="Davidson R.M."/>
            <person name="Lin H."/>
            <person name="Quesada-Ocampo L."/>
            <person name="Vaillancourt B."/>
            <person name="Sakai H."/>
            <person name="Lee S.S."/>
            <person name="Kim J."/>
            <person name="Numa H."/>
            <person name="Itoh T."/>
            <person name="Buell C.R."/>
            <person name="Matsumoto T."/>
        </authorList>
    </citation>
    <scope>NUCLEOTIDE SEQUENCE [LARGE SCALE GENOMIC DNA]</scope>
    <source>
        <strain evidence="2">cv. Nipponbare</strain>
    </source>
</reference>
<organism evidence="1 2">
    <name type="scientific">Oryza sativa subsp. japonica</name>
    <name type="common">Rice</name>
    <dbReference type="NCBI Taxonomy" id="39947"/>
    <lineage>
        <taxon>Eukaryota</taxon>
        <taxon>Viridiplantae</taxon>
        <taxon>Streptophyta</taxon>
        <taxon>Embryophyta</taxon>
        <taxon>Tracheophyta</taxon>
        <taxon>Spermatophyta</taxon>
        <taxon>Magnoliopsida</taxon>
        <taxon>Liliopsida</taxon>
        <taxon>Poales</taxon>
        <taxon>Poaceae</taxon>
        <taxon>BOP clade</taxon>
        <taxon>Oryzoideae</taxon>
        <taxon>Oryzeae</taxon>
        <taxon>Oryzinae</taxon>
        <taxon>Oryza</taxon>
        <taxon>Oryza sativa</taxon>
    </lineage>
</organism>
<dbReference type="Gramene" id="Os10t0109066-00">
    <property type="protein sequence ID" value="Os10t0109066-00"/>
    <property type="gene ID" value="Os10g0109066"/>
</dbReference>
<reference evidence="1 2" key="2">
    <citation type="journal article" date="2013" name="Plant Cell Physiol.">
        <title>Rice Annotation Project Database (RAP-DB): an integrative and interactive database for rice genomics.</title>
        <authorList>
            <person name="Sakai H."/>
            <person name="Lee S.S."/>
            <person name="Tanaka T."/>
            <person name="Numa H."/>
            <person name="Kim J."/>
            <person name="Kawahara Y."/>
            <person name="Wakimoto H."/>
            <person name="Yang C.C."/>
            <person name="Iwamoto M."/>
            <person name="Abe T."/>
            <person name="Yamada Y."/>
            <person name="Muto A."/>
            <person name="Inokuchi H."/>
            <person name="Ikemura T."/>
            <person name="Matsumoto T."/>
            <person name="Sasaki T."/>
            <person name="Itoh T."/>
        </authorList>
    </citation>
    <scope>NUCLEOTIDE SEQUENCE [LARGE SCALE GENOMIC DNA]</scope>
    <source>
        <strain evidence="2">cv. Nipponbare</strain>
    </source>
</reference>
<gene>
    <name evidence="1" type="ordered locus">Os10g0109066</name>
    <name evidence="1" type="ORF">OSNPB_100109066</name>
</gene>